<dbReference type="OrthoDB" id="4253547at2"/>
<dbReference type="STRING" id="641025.SAMN05421507_113193"/>
<dbReference type="AlphaFoldDB" id="A0A1H0V5W0"/>
<evidence type="ECO:0000313" key="2">
    <source>
        <dbReference type="Proteomes" id="UP000199691"/>
    </source>
</evidence>
<evidence type="ECO:0000313" key="1">
    <source>
        <dbReference type="EMBL" id="SDP73919.1"/>
    </source>
</evidence>
<dbReference type="RefSeq" id="WP_143022846.1">
    <property type="nucleotide sequence ID" value="NZ_FNIX01000013.1"/>
</dbReference>
<name>A0A1H0V5W0_9PSEU</name>
<gene>
    <name evidence="1" type="ORF">SAMN05421507_113193</name>
</gene>
<sequence length="134" mass="13831">MAVLLLLTAAAACTGPAEPATSGFVKLGALRGKPPEAAELTGDVGDSTYRALRRVSAGDNEQARELLTRPRAGGTRTFAFVEPGCVETGAVPVVTGDVLDVRLTGGANTACAQASYFLVTVTAEDPDNRLRLRA</sequence>
<reference evidence="2" key="1">
    <citation type="submission" date="2016-10" db="EMBL/GenBank/DDBJ databases">
        <authorList>
            <person name="Varghese N."/>
            <person name="Submissions S."/>
        </authorList>
    </citation>
    <scope>NUCLEOTIDE SEQUENCE [LARGE SCALE GENOMIC DNA]</scope>
    <source>
        <strain evidence="2">CGMCC 4.6609</strain>
    </source>
</reference>
<proteinExistence type="predicted"/>
<keyword evidence="2" id="KW-1185">Reference proteome</keyword>
<accession>A0A1H0V5W0</accession>
<dbReference type="Proteomes" id="UP000199691">
    <property type="component" value="Unassembled WGS sequence"/>
</dbReference>
<organism evidence="1 2">
    <name type="scientific">Lentzea jiangxiensis</name>
    <dbReference type="NCBI Taxonomy" id="641025"/>
    <lineage>
        <taxon>Bacteria</taxon>
        <taxon>Bacillati</taxon>
        <taxon>Actinomycetota</taxon>
        <taxon>Actinomycetes</taxon>
        <taxon>Pseudonocardiales</taxon>
        <taxon>Pseudonocardiaceae</taxon>
        <taxon>Lentzea</taxon>
    </lineage>
</organism>
<protein>
    <submittedName>
        <fullName evidence="1">Uncharacterized protein</fullName>
    </submittedName>
</protein>
<dbReference type="EMBL" id="FNIX01000013">
    <property type="protein sequence ID" value="SDP73919.1"/>
    <property type="molecule type" value="Genomic_DNA"/>
</dbReference>